<accession>A0A7T3CIC3</accession>
<dbReference type="Proteomes" id="UP000594975">
    <property type="component" value="Chromosome"/>
</dbReference>
<keyword evidence="2" id="KW-0805">Transcription regulation</keyword>
<sequence>MCRCGGCSVKERDDLAWEVASSYYRQERTMDSIAHDLGISRATVSRLLKHARATGLVRIEIAPRSTGRTALADQIQRGFGVTADVVPVAAGVSELVRLEQVCRVAAERLDGLLEPGTVLGLAWGSTITEFVRHLSRRHVPDSVVVQLNGAGNASRTGIPYTGAILDAVAEAYGSRVVHFPVPAFFDYPETKQAMWRERSIRGVLEVQRSAQVAVFGVGALHGAVPSHVYSSGYLEERDYAAIARDRVVGDVCTVLLRENGTWADVELNRRATGPTPEQLARIPRRLCVASGAHRVPALLGALRAGAITDLVIDEATARLLLERAVPARG</sequence>
<dbReference type="InterPro" id="IPR037171">
    <property type="entry name" value="NagB/RpiA_transferase-like"/>
</dbReference>
<dbReference type="Gene3D" id="1.10.10.60">
    <property type="entry name" value="Homeodomain-like"/>
    <property type="match status" value="1"/>
</dbReference>
<dbReference type="AlphaFoldDB" id="A0A7T3CIC3"/>
<dbReference type="GO" id="GO:0030246">
    <property type="term" value="F:carbohydrate binding"/>
    <property type="evidence" value="ECO:0007669"/>
    <property type="project" value="InterPro"/>
</dbReference>
<dbReference type="InterPro" id="IPR051054">
    <property type="entry name" value="SorC_transcr_regulators"/>
</dbReference>
<dbReference type="KEGG" id="rkr:I6G21_07805"/>
<evidence type="ECO:0000256" key="4">
    <source>
        <dbReference type="ARBA" id="ARBA00023163"/>
    </source>
</evidence>
<keyword evidence="3" id="KW-0238">DNA-binding</keyword>
<dbReference type="EMBL" id="CP065738">
    <property type="protein sequence ID" value="QPT53178.1"/>
    <property type="molecule type" value="Genomic_DNA"/>
</dbReference>
<comment type="similarity">
    <text evidence="1">Belongs to the SorC transcriptional regulatory family.</text>
</comment>
<evidence type="ECO:0000256" key="3">
    <source>
        <dbReference type="ARBA" id="ARBA00023125"/>
    </source>
</evidence>
<feature type="domain" description="Sugar-binding" evidence="5">
    <location>
        <begin position="67"/>
        <end position="322"/>
    </location>
</feature>
<evidence type="ECO:0000313" key="7">
    <source>
        <dbReference type="Proteomes" id="UP000594975"/>
    </source>
</evidence>
<dbReference type="Pfam" id="PF04198">
    <property type="entry name" value="Sugar-bind"/>
    <property type="match status" value="1"/>
</dbReference>
<evidence type="ECO:0000256" key="1">
    <source>
        <dbReference type="ARBA" id="ARBA00010466"/>
    </source>
</evidence>
<evidence type="ECO:0000256" key="2">
    <source>
        <dbReference type="ARBA" id="ARBA00023015"/>
    </source>
</evidence>
<evidence type="ECO:0000259" key="5">
    <source>
        <dbReference type="Pfam" id="PF04198"/>
    </source>
</evidence>
<dbReference type="SUPFAM" id="SSF100950">
    <property type="entry name" value="NagB/RpiA/CoA transferase-like"/>
    <property type="match status" value="1"/>
</dbReference>
<name>A0A7T3CIC3_9MICC</name>
<evidence type="ECO:0000313" key="6">
    <source>
        <dbReference type="EMBL" id="QPT53178.1"/>
    </source>
</evidence>
<dbReference type="PANTHER" id="PTHR34294:SF1">
    <property type="entry name" value="TRANSCRIPTIONAL REGULATOR LSRR"/>
    <property type="match status" value="1"/>
</dbReference>
<dbReference type="Gene3D" id="3.40.50.1360">
    <property type="match status" value="1"/>
</dbReference>
<keyword evidence="4" id="KW-0804">Transcription</keyword>
<gene>
    <name evidence="6" type="ORF">I6G21_07805</name>
</gene>
<dbReference type="GO" id="GO:0003677">
    <property type="term" value="F:DNA binding"/>
    <property type="evidence" value="ECO:0007669"/>
    <property type="project" value="UniProtKB-KW"/>
</dbReference>
<proteinExistence type="inferred from homology"/>
<reference evidence="6 7" key="1">
    <citation type="submission" date="2020-12" db="EMBL/GenBank/DDBJ databases">
        <title>FDA dAtabase for Regulatory Grade micrObial Sequences (FDA-ARGOS): Supporting development and validation of Infectious Disease Dx tests.</title>
        <authorList>
            <person name="Sproer C."/>
            <person name="Gronow S."/>
            <person name="Severitt S."/>
            <person name="Schroder I."/>
            <person name="Tallon L."/>
            <person name="Sadzewicz L."/>
            <person name="Zhao X."/>
            <person name="Boylan J."/>
            <person name="Ott S."/>
            <person name="Bowen H."/>
            <person name="Vavikolanu K."/>
            <person name="Mehta A."/>
            <person name="Aluvathingal J."/>
            <person name="Nadendla S."/>
            <person name="Lowell S."/>
            <person name="Myers T."/>
            <person name="Yan Y."/>
            <person name="Sichtig H."/>
        </authorList>
    </citation>
    <scope>NUCLEOTIDE SEQUENCE [LARGE SCALE GENOMIC DNA]</scope>
    <source>
        <strain evidence="6 7">FDAARGOS_864</strain>
    </source>
</reference>
<protein>
    <submittedName>
        <fullName evidence="6">Transcriptional regulator</fullName>
    </submittedName>
</protein>
<dbReference type="InterPro" id="IPR007324">
    <property type="entry name" value="Sugar-bd_dom_put"/>
</dbReference>
<organism evidence="6 7">
    <name type="scientific">Rothia kristinae</name>
    <dbReference type="NCBI Taxonomy" id="37923"/>
    <lineage>
        <taxon>Bacteria</taxon>
        <taxon>Bacillati</taxon>
        <taxon>Actinomycetota</taxon>
        <taxon>Actinomycetes</taxon>
        <taxon>Micrococcales</taxon>
        <taxon>Micrococcaceae</taxon>
        <taxon>Rothia</taxon>
    </lineage>
</organism>
<dbReference type="PANTHER" id="PTHR34294">
    <property type="entry name" value="TRANSCRIPTIONAL REGULATOR-RELATED"/>
    <property type="match status" value="1"/>
</dbReference>